<protein>
    <recommendedName>
        <fullName evidence="4">PepSY domain-containing protein</fullName>
    </recommendedName>
</protein>
<gene>
    <name evidence="2" type="ORF">GCM10009802_08170</name>
</gene>
<dbReference type="RefSeq" id="WP_344287945.1">
    <property type="nucleotide sequence ID" value="NZ_BAAAPF010000010.1"/>
</dbReference>
<evidence type="ECO:0000313" key="3">
    <source>
        <dbReference type="Proteomes" id="UP001500443"/>
    </source>
</evidence>
<evidence type="ECO:0008006" key="4">
    <source>
        <dbReference type="Google" id="ProtNLM"/>
    </source>
</evidence>
<comment type="caution">
    <text evidence="2">The sequence shown here is derived from an EMBL/GenBank/DDBJ whole genome shotgun (WGS) entry which is preliminary data.</text>
</comment>
<evidence type="ECO:0000313" key="2">
    <source>
        <dbReference type="EMBL" id="GAA2110837.1"/>
    </source>
</evidence>
<accession>A0ABN2XIH0</accession>
<keyword evidence="3" id="KW-1185">Reference proteome</keyword>
<feature type="compositionally biased region" description="Basic and acidic residues" evidence="1">
    <location>
        <begin position="115"/>
        <end position="125"/>
    </location>
</feature>
<sequence length="138" mass="15183">MTESIDLVWPCGRCSKVIRAVPEAPRTCRCPDPVPPLRPRRVRTTAPAPVARRLAAATEQHALARELAQPGTPVRLELTGKVVRSALMRTGDGPQWAVFTVRLDNGQQITIVPERGDRILQRDDGGTEDGEFQPTNVK</sequence>
<name>A0ABN2XIH0_9ACTN</name>
<feature type="region of interest" description="Disordered" evidence="1">
    <location>
        <begin position="115"/>
        <end position="138"/>
    </location>
</feature>
<evidence type="ECO:0000256" key="1">
    <source>
        <dbReference type="SAM" id="MobiDB-lite"/>
    </source>
</evidence>
<reference evidence="2 3" key="1">
    <citation type="journal article" date="2019" name="Int. J. Syst. Evol. Microbiol.">
        <title>The Global Catalogue of Microorganisms (GCM) 10K type strain sequencing project: providing services to taxonomists for standard genome sequencing and annotation.</title>
        <authorList>
            <consortium name="The Broad Institute Genomics Platform"/>
            <consortium name="The Broad Institute Genome Sequencing Center for Infectious Disease"/>
            <person name="Wu L."/>
            <person name="Ma J."/>
        </authorList>
    </citation>
    <scope>NUCLEOTIDE SEQUENCE [LARGE SCALE GENOMIC DNA]</scope>
    <source>
        <strain evidence="2 3">JCM 15481</strain>
    </source>
</reference>
<proteinExistence type="predicted"/>
<organism evidence="2 3">
    <name type="scientific">Streptomyces synnematoformans</name>
    <dbReference type="NCBI Taxonomy" id="415721"/>
    <lineage>
        <taxon>Bacteria</taxon>
        <taxon>Bacillati</taxon>
        <taxon>Actinomycetota</taxon>
        <taxon>Actinomycetes</taxon>
        <taxon>Kitasatosporales</taxon>
        <taxon>Streptomycetaceae</taxon>
        <taxon>Streptomyces</taxon>
    </lineage>
</organism>
<dbReference type="Proteomes" id="UP001500443">
    <property type="component" value="Unassembled WGS sequence"/>
</dbReference>
<dbReference type="EMBL" id="BAAAPF010000010">
    <property type="protein sequence ID" value="GAA2110837.1"/>
    <property type="molecule type" value="Genomic_DNA"/>
</dbReference>